<dbReference type="Proteomes" id="UP001199525">
    <property type="component" value="Unassembled WGS sequence"/>
</dbReference>
<feature type="region of interest" description="Disordered" evidence="1">
    <location>
        <begin position="846"/>
        <end position="896"/>
    </location>
</feature>
<feature type="compositionally biased region" description="Basic and acidic residues" evidence="1">
    <location>
        <begin position="846"/>
        <end position="876"/>
    </location>
</feature>
<evidence type="ECO:0000256" key="1">
    <source>
        <dbReference type="SAM" id="MobiDB-lite"/>
    </source>
</evidence>
<proteinExistence type="predicted"/>
<dbReference type="EMBL" id="JAIVFQ010000002">
    <property type="protein sequence ID" value="MCC5597971.1"/>
    <property type="molecule type" value="Genomic_DNA"/>
</dbReference>
<comment type="caution">
    <text evidence="2">The sequence shown here is derived from an EMBL/GenBank/DDBJ whole genome shotgun (WGS) entry which is preliminary data.</text>
</comment>
<keyword evidence="3" id="KW-1185">Reference proteome</keyword>
<reference evidence="2 3" key="1">
    <citation type="journal article" date="2021" name="Microorganisms">
        <title>Genome Evolution of Filamentous Cyanobacterium Nostoc Species: From Facultative Symbiosis to Free Living.</title>
        <authorList>
            <person name="Huo D."/>
            <person name="Li H."/>
            <person name="Cai F."/>
            <person name="Guo X."/>
            <person name="Qiao Z."/>
            <person name="Wang W."/>
            <person name="Yu G."/>
            <person name="Li R."/>
        </authorList>
    </citation>
    <scope>NUCLEOTIDE SEQUENCE [LARGE SCALE GENOMIC DNA]</scope>
    <source>
        <strain evidence="2 3">CHAB 5714</strain>
    </source>
</reference>
<name>A0ABS8I174_9NOSO</name>
<organism evidence="2 3">
    <name type="scientific">Nostoc favosum CHAB5714</name>
    <dbReference type="NCBI Taxonomy" id="2780399"/>
    <lineage>
        <taxon>Bacteria</taxon>
        <taxon>Bacillati</taxon>
        <taxon>Cyanobacteriota</taxon>
        <taxon>Cyanophyceae</taxon>
        <taxon>Nostocales</taxon>
        <taxon>Nostocaceae</taxon>
        <taxon>Nostoc</taxon>
        <taxon>Nostoc favosum</taxon>
    </lineage>
</organism>
<protein>
    <submittedName>
        <fullName evidence="2">Uncharacterized protein</fullName>
    </submittedName>
</protein>
<accession>A0ABS8I174</accession>
<sequence length="896" mass="97026">MASWNGTPLPSSPSPKIPNSIPQNFNWDTFKADPKGTFNKFKGAREAHRLNWKGYRTASASTKKIIASSPSKKFIADAGKRIRQLKKVTDSTKKVADATKKATDLTEKIQAALFKNVPGSAFLDKASRVGGILGILAAIGTVAILKLNEFVSSRTFDNLDSISNDLTKTNQLAVQAGLKLKTIDSKIQKFERELDTNAKDYYRLNKQQETFGKDLVEAKKKANDSLYETREGRKILEGKITEAKKQSNDALYETREGRKILEGKITEQRTSFEAKIQQVNAQIAKFTSEVSDSFQKTVNSTISKLQSDLAATRSKVDAIRPQTPTDTAAINANAVAAARALVTPLQSQVVQLSGTVASLQGQVAQIPVLAGAVGSLAQSLGNVDSKADAAMNEARNKGVPNLAPLQQQLDNKFNQLVADNLKSLDIKGLEMSGLFKEFEQKNKDFQRQSNLTADQRYQEFVKENIKTLTATDLKLSDLSKEFDRRNAEFFAQSTKSSQEIYEGFIEQNKQALSPIKSEIASIKSDLKTTTTDLTKIDTKLKDQAKVNEQALPKLDQIVGILGLIPARAADAIKPSIPTIPEITTATGTAMCNNLKTGCGKKAIDDAVGNVTGNANSNAANILGAVNAVGQGADLALLGVINNKLGDQLPGGIGGKLTRFAQWAHLDRALNLMNLAANIHNGAMLSNNLGQTLLSVIGNLLSIVGLKDAEGQAFDIGSVISKGIEGLIKGAIGEENYKVLDANWKRANRIYQATANLLNSIQSLSASILNALEVVGQWNAKVGNALKRFGVVGEKAYSWMNPNVNFQNKYFTALENATNVISQVDQVASEVLSIKETIGQIVEQKKEIDDSLKETDSSKQKTELPEAAKLAQKETESKTASAALPLEENDKEADEDN</sequence>
<feature type="compositionally biased region" description="Acidic residues" evidence="1">
    <location>
        <begin position="886"/>
        <end position="896"/>
    </location>
</feature>
<feature type="region of interest" description="Disordered" evidence="1">
    <location>
        <begin position="1"/>
        <end position="23"/>
    </location>
</feature>
<evidence type="ECO:0000313" key="2">
    <source>
        <dbReference type="EMBL" id="MCC5597971.1"/>
    </source>
</evidence>
<evidence type="ECO:0000313" key="3">
    <source>
        <dbReference type="Proteomes" id="UP001199525"/>
    </source>
</evidence>
<dbReference type="RefSeq" id="WP_229482645.1">
    <property type="nucleotide sequence ID" value="NZ_JAIVFQ010000002.1"/>
</dbReference>
<gene>
    <name evidence="2" type="ORF">LC586_01620</name>
</gene>
<dbReference type="Gene3D" id="1.20.120.20">
    <property type="entry name" value="Apolipoprotein"/>
    <property type="match status" value="1"/>
</dbReference>